<feature type="region of interest" description="Disordered" evidence="1">
    <location>
        <begin position="78"/>
        <end position="123"/>
    </location>
</feature>
<feature type="region of interest" description="Disordered" evidence="1">
    <location>
        <begin position="191"/>
        <end position="246"/>
    </location>
</feature>
<name>A0ABQ7FWB4_DUNSA</name>
<evidence type="ECO:0000313" key="3">
    <source>
        <dbReference type="Proteomes" id="UP000815325"/>
    </source>
</evidence>
<sequence length="554" mass="62096">MDNALVQGHRNYSNILYKAYDPDGQEWWKCRICGTSMRMKYHSATRHAQTFHARDIIQGGTRTRPVQRSDQATLAARSMVAHLDRSRERSATGQRQGTHGENGSTSSSSSLETSRSGSGDDLPVVHTVSYMYEEMLNGVQECSGGEDLEDGVHSARARDNMDMEGLGQDLGAGFEDENGGVDMQGGEEIMEEGLHPQDGPDDIEVEEGGTRSESEDWDELESSDSGEEGSDVSDDDTDTNARPGTGRYYRERLKDPVFEGCKINVLQLVFFFLTWRSRSRLSRKNMNDLLRFLSLLMPSGSFFPSSIAQMKSCFSIEDWRKYERHVCARDHCEGHYWGYLPREEWGNHEEDACPKCDGSRFKEVIHSGKRCLEPVTWYIDFLVEKVIKENFLKSPAFVKAYESSTPDLAPGSWQASPEYNRQKEAFDAAREPIGGGFDDKSTGHYELMTDAGQPYNSVQHSTNLGSLRCSSLSPMLKCQSFNMHPIFIVPGPTQPSNQRPFLLRTLNAFRKYGLKSEGIKLEAASPYSTTQAVPEDNGGGSSSDIQHHRIVMTD</sequence>
<evidence type="ECO:0000313" key="2">
    <source>
        <dbReference type="EMBL" id="KAF5826660.1"/>
    </source>
</evidence>
<gene>
    <name evidence="2" type="ORF">DUNSADRAFT_2408</name>
</gene>
<keyword evidence="3" id="KW-1185">Reference proteome</keyword>
<feature type="region of interest" description="Disordered" evidence="1">
    <location>
        <begin position="526"/>
        <end position="554"/>
    </location>
</feature>
<protein>
    <recommendedName>
        <fullName evidence="4">C2H2-type domain-containing protein</fullName>
    </recommendedName>
</protein>
<dbReference type="EMBL" id="MU070781">
    <property type="protein sequence ID" value="KAF5826660.1"/>
    <property type="molecule type" value="Genomic_DNA"/>
</dbReference>
<evidence type="ECO:0008006" key="4">
    <source>
        <dbReference type="Google" id="ProtNLM"/>
    </source>
</evidence>
<comment type="caution">
    <text evidence="2">The sequence shown here is derived from an EMBL/GenBank/DDBJ whole genome shotgun (WGS) entry which is preliminary data.</text>
</comment>
<reference evidence="2" key="1">
    <citation type="submission" date="2017-08" db="EMBL/GenBank/DDBJ databases">
        <authorList>
            <person name="Polle J.E."/>
            <person name="Barry K."/>
            <person name="Cushman J."/>
            <person name="Schmutz J."/>
            <person name="Tran D."/>
            <person name="Hathwaick L.T."/>
            <person name="Yim W.C."/>
            <person name="Jenkins J."/>
            <person name="Mckie-Krisberg Z.M."/>
            <person name="Prochnik S."/>
            <person name="Lindquist E."/>
            <person name="Dockter R.B."/>
            <person name="Adam C."/>
            <person name="Molina H."/>
            <person name="Bunkerborg J."/>
            <person name="Jin E."/>
            <person name="Buchheim M."/>
            <person name="Magnuson J."/>
        </authorList>
    </citation>
    <scope>NUCLEOTIDE SEQUENCE</scope>
    <source>
        <strain evidence="2">CCAP 19/18</strain>
    </source>
</reference>
<dbReference type="Proteomes" id="UP000815325">
    <property type="component" value="Unassembled WGS sequence"/>
</dbReference>
<feature type="compositionally biased region" description="Low complexity" evidence="1">
    <location>
        <begin position="97"/>
        <end position="119"/>
    </location>
</feature>
<accession>A0ABQ7FWB4</accession>
<proteinExistence type="predicted"/>
<evidence type="ECO:0000256" key="1">
    <source>
        <dbReference type="SAM" id="MobiDB-lite"/>
    </source>
</evidence>
<organism evidence="2 3">
    <name type="scientific">Dunaliella salina</name>
    <name type="common">Green alga</name>
    <name type="synonym">Protococcus salinus</name>
    <dbReference type="NCBI Taxonomy" id="3046"/>
    <lineage>
        <taxon>Eukaryota</taxon>
        <taxon>Viridiplantae</taxon>
        <taxon>Chlorophyta</taxon>
        <taxon>core chlorophytes</taxon>
        <taxon>Chlorophyceae</taxon>
        <taxon>CS clade</taxon>
        <taxon>Chlamydomonadales</taxon>
        <taxon>Dunaliellaceae</taxon>
        <taxon>Dunaliella</taxon>
    </lineage>
</organism>
<feature type="compositionally biased region" description="Acidic residues" evidence="1">
    <location>
        <begin position="215"/>
        <end position="238"/>
    </location>
</feature>